<organism evidence="2">
    <name type="scientific">Culex pipiens</name>
    <name type="common">House mosquito</name>
    <dbReference type="NCBI Taxonomy" id="7175"/>
    <lineage>
        <taxon>Eukaryota</taxon>
        <taxon>Metazoa</taxon>
        <taxon>Ecdysozoa</taxon>
        <taxon>Arthropoda</taxon>
        <taxon>Hexapoda</taxon>
        <taxon>Insecta</taxon>
        <taxon>Pterygota</taxon>
        <taxon>Neoptera</taxon>
        <taxon>Endopterygota</taxon>
        <taxon>Diptera</taxon>
        <taxon>Nematocera</taxon>
        <taxon>Culicoidea</taxon>
        <taxon>Culicidae</taxon>
        <taxon>Culicinae</taxon>
        <taxon>Culicini</taxon>
        <taxon>Culex</taxon>
        <taxon>Culex</taxon>
    </lineage>
</organism>
<feature type="region of interest" description="Disordered" evidence="1">
    <location>
        <begin position="59"/>
        <end position="83"/>
    </location>
</feature>
<dbReference type="AlphaFoldDB" id="A0A8D8FK98"/>
<sequence>MLRRKFLHGGVIRLSGVVLSHIAIKLVHVSSSRLSGRHSQYSQCRIVDSIFDGMLFNTERGVSGDEGGVSREQGKGEGLRARNGEEGGLNLVRWNGLSKVAGVIMLGAGKKKMLRSELRFESEEDT</sequence>
<evidence type="ECO:0000313" key="2">
    <source>
        <dbReference type="EMBL" id="CAG6475857.1"/>
    </source>
</evidence>
<feature type="compositionally biased region" description="Basic and acidic residues" evidence="1">
    <location>
        <begin position="68"/>
        <end position="83"/>
    </location>
</feature>
<protein>
    <submittedName>
        <fullName evidence="2">(northern house mosquito) hypothetical protein</fullName>
    </submittedName>
</protein>
<dbReference type="EMBL" id="HBUE01169923">
    <property type="protein sequence ID" value="CAG6514531.1"/>
    <property type="molecule type" value="Transcribed_RNA"/>
</dbReference>
<proteinExistence type="predicted"/>
<accession>A0A8D8FK98</accession>
<dbReference type="EMBL" id="HBUE01275316">
    <property type="protein sequence ID" value="CAG6566020.1"/>
    <property type="molecule type" value="Transcribed_RNA"/>
</dbReference>
<dbReference type="EMBL" id="HBUE01275317">
    <property type="protein sequence ID" value="CAG6566022.1"/>
    <property type="molecule type" value="Transcribed_RNA"/>
</dbReference>
<dbReference type="EMBL" id="HBUE01077400">
    <property type="protein sequence ID" value="CAG6475861.1"/>
    <property type="molecule type" value="Transcribed_RNA"/>
</dbReference>
<evidence type="ECO:0000256" key="1">
    <source>
        <dbReference type="SAM" id="MobiDB-lite"/>
    </source>
</evidence>
<dbReference type="EMBL" id="HBUE01169924">
    <property type="protein sequence ID" value="CAG6514533.1"/>
    <property type="molecule type" value="Transcribed_RNA"/>
</dbReference>
<reference evidence="2" key="1">
    <citation type="submission" date="2021-05" db="EMBL/GenBank/DDBJ databases">
        <authorList>
            <person name="Alioto T."/>
            <person name="Alioto T."/>
            <person name="Gomez Garrido J."/>
        </authorList>
    </citation>
    <scope>NUCLEOTIDE SEQUENCE</scope>
</reference>
<dbReference type="EMBL" id="HBUE01077398">
    <property type="protein sequence ID" value="CAG6475857.1"/>
    <property type="molecule type" value="Transcribed_RNA"/>
</dbReference>
<name>A0A8D8FK98_CULPI</name>